<comment type="similarity">
    <text evidence="1">Belongs to the peptidase M16 family.</text>
</comment>
<proteinExistence type="inferred from homology"/>
<gene>
    <name evidence="5" type="ORF">PTD2_06554</name>
</gene>
<dbReference type="PANTHER" id="PTHR11851:SF49">
    <property type="entry name" value="MITOCHONDRIAL-PROCESSING PEPTIDASE SUBUNIT ALPHA"/>
    <property type="match status" value="1"/>
</dbReference>
<dbReference type="InterPro" id="IPR007863">
    <property type="entry name" value="Peptidase_M16_C"/>
</dbReference>
<feature type="domain" description="Peptidase M16 N-terminal" evidence="3">
    <location>
        <begin position="79"/>
        <end position="223"/>
    </location>
</feature>
<feature type="domain" description="Peptidase M16 C-terminal" evidence="4">
    <location>
        <begin position="231"/>
        <end position="408"/>
    </location>
</feature>
<evidence type="ECO:0000256" key="2">
    <source>
        <dbReference type="SAM" id="Phobius"/>
    </source>
</evidence>
<dbReference type="STRING" id="87626.PTD2_06554"/>
<dbReference type="Proteomes" id="UP000006201">
    <property type="component" value="Unassembled WGS sequence"/>
</dbReference>
<evidence type="ECO:0000259" key="3">
    <source>
        <dbReference type="Pfam" id="PF00675"/>
    </source>
</evidence>
<evidence type="ECO:0000259" key="4">
    <source>
        <dbReference type="Pfam" id="PF05193"/>
    </source>
</evidence>
<dbReference type="InterPro" id="IPR050361">
    <property type="entry name" value="MPP/UQCRC_Complex"/>
</dbReference>
<comment type="caution">
    <text evidence="5">The sequence shown here is derived from an EMBL/GenBank/DDBJ whole genome shotgun (WGS) entry which is preliminary data.</text>
</comment>
<dbReference type="Pfam" id="PF00675">
    <property type="entry name" value="Peptidase_M16"/>
    <property type="match status" value="1"/>
</dbReference>
<evidence type="ECO:0000256" key="1">
    <source>
        <dbReference type="ARBA" id="ARBA00007261"/>
    </source>
</evidence>
<dbReference type="InterPro" id="IPR011249">
    <property type="entry name" value="Metalloenz_LuxS/M16"/>
</dbReference>
<dbReference type="InterPro" id="IPR011765">
    <property type="entry name" value="Pept_M16_N"/>
</dbReference>
<dbReference type="Pfam" id="PF05193">
    <property type="entry name" value="Peptidase_M16_C"/>
    <property type="match status" value="1"/>
</dbReference>
<reference evidence="5 6" key="1">
    <citation type="submission" date="2006-02" db="EMBL/GenBank/DDBJ databases">
        <authorList>
            <person name="Moran M.A."/>
            <person name="Kjelleberg S."/>
            <person name="Egan S."/>
            <person name="Saunders N."/>
            <person name="Thomas T."/>
            <person name="Ferriera S."/>
            <person name="Johnson J."/>
            <person name="Kravitz S."/>
            <person name="Halpern A."/>
            <person name="Remington K."/>
            <person name="Beeson K."/>
            <person name="Tran B."/>
            <person name="Rogers Y.-H."/>
            <person name="Friedman R."/>
            <person name="Venter J.C."/>
        </authorList>
    </citation>
    <scope>NUCLEOTIDE SEQUENCE [LARGE SCALE GENOMIC DNA]</scope>
    <source>
        <strain evidence="5 6">D2</strain>
    </source>
</reference>
<dbReference type="PANTHER" id="PTHR11851">
    <property type="entry name" value="METALLOPROTEASE"/>
    <property type="match status" value="1"/>
</dbReference>
<evidence type="ECO:0000313" key="5">
    <source>
        <dbReference type="EMBL" id="EAR28681.1"/>
    </source>
</evidence>
<dbReference type="HOGENOM" id="CLU_009902_1_1_6"/>
<protein>
    <submittedName>
        <fullName evidence="5">Hypothetical Zn-dependent peptidase</fullName>
    </submittedName>
</protein>
<keyword evidence="2" id="KW-1133">Transmembrane helix</keyword>
<keyword evidence="6" id="KW-1185">Reference proteome</keyword>
<dbReference type="EMBL" id="AAOH01000003">
    <property type="protein sequence ID" value="EAR28681.1"/>
    <property type="molecule type" value="Genomic_DNA"/>
</dbReference>
<dbReference type="eggNOG" id="COG0612">
    <property type="taxonomic scope" value="Bacteria"/>
</dbReference>
<dbReference type="Gene3D" id="3.30.830.10">
    <property type="entry name" value="Metalloenzyme, LuxS/M16 peptidase-like"/>
    <property type="match status" value="2"/>
</dbReference>
<dbReference type="GO" id="GO:0046872">
    <property type="term" value="F:metal ion binding"/>
    <property type="evidence" value="ECO:0007669"/>
    <property type="project" value="InterPro"/>
</dbReference>
<dbReference type="SUPFAM" id="SSF63411">
    <property type="entry name" value="LuxS/MPP-like metallohydrolase"/>
    <property type="match status" value="2"/>
</dbReference>
<organism evidence="5 6">
    <name type="scientific">Pseudoalteromonas tunicata D2</name>
    <dbReference type="NCBI Taxonomy" id="87626"/>
    <lineage>
        <taxon>Bacteria</taxon>
        <taxon>Pseudomonadati</taxon>
        <taxon>Pseudomonadota</taxon>
        <taxon>Gammaproteobacteria</taxon>
        <taxon>Alteromonadales</taxon>
        <taxon>Pseudoalteromonadaceae</taxon>
        <taxon>Pseudoalteromonas</taxon>
    </lineage>
</organism>
<keyword evidence="2" id="KW-0812">Transmembrane</keyword>
<evidence type="ECO:0000313" key="6">
    <source>
        <dbReference type="Proteomes" id="UP000006201"/>
    </source>
</evidence>
<name>A4C7W6_9GAMM</name>
<feature type="transmembrane region" description="Helical" evidence="2">
    <location>
        <begin position="20"/>
        <end position="36"/>
    </location>
</feature>
<accession>A4C7W6</accession>
<keyword evidence="2" id="KW-0472">Membrane</keyword>
<dbReference type="AlphaFoldDB" id="A4C7W6"/>
<sequence length="484" mass="54220">MHKSLRNSKLLLFIKRKSELFLLKVSQNVVFVFFIGGSGMKLAWRILITMSLFGASASHALVSPKDVNTFTLDNGLKVIVLEDDSIPNANMYTFWKVGSRNEAPGITGLSHFFEHMMFNGAKKYGPKMFDRTMENHGGRNNAYTTEDLTVYTNWFPSESLEIIFDLEADRIANLDINQQVLESERGVVTSERSTGLENSNWRTLSEEVKGAAFRAHPYSWSVIGHQSDIDNWTLDDLKNYHKTYYAPNNAVMVIVGAVQTAEVKKLAEQYLGPIAAQPAPRAIHTVEPAQTGERRVYVQKESVSSPNIMMAYHVPATSHQDYYALALLSDILSSGKSARLNQNLVENQIALDTATYLPQSFDANLFYLYAVAAKDIDATKLEHALIAEINKVIKEGVTEAELEKVKNQRLLSLYRTLATINGKANEMGTYEVFFGDYQKLFTAPQDFAQVTVADVQRVAATYLKRANRTVGVLGAKEDSHENDF</sequence>